<feature type="transmembrane region" description="Helical" evidence="1">
    <location>
        <begin position="12"/>
        <end position="34"/>
    </location>
</feature>
<keyword evidence="1" id="KW-0812">Transmembrane</keyword>
<dbReference type="eggNOG" id="arCOG04145">
    <property type="taxonomic scope" value="Archaea"/>
</dbReference>
<accession>L9W7K8</accession>
<keyword evidence="3" id="KW-1185">Reference proteome</keyword>
<protein>
    <submittedName>
        <fullName evidence="2">Cation transporter</fullName>
    </submittedName>
</protein>
<keyword evidence="1" id="KW-0472">Membrane</keyword>
<comment type="caution">
    <text evidence="2">The sequence shown here is derived from an EMBL/GenBank/DDBJ whole genome shotgun (WGS) entry which is preliminary data.</text>
</comment>
<name>L9W7K8_9EURY</name>
<feature type="non-terminal residue" evidence="2">
    <location>
        <position position="131"/>
    </location>
</feature>
<feature type="transmembrane region" description="Helical" evidence="1">
    <location>
        <begin position="71"/>
        <end position="91"/>
    </location>
</feature>
<evidence type="ECO:0000313" key="2">
    <source>
        <dbReference type="EMBL" id="ELY45246.1"/>
    </source>
</evidence>
<evidence type="ECO:0000313" key="3">
    <source>
        <dbReference type="Proteomes" id="UP000011661"/>
    </source>
</evidence>
<reference evidence="2 3" key="1">
    <citation type="journal article" date="2014" name="PLoS Genet.">
        <title>Phylogenetically driven sequencing of extremely halophilic archaea reveals strategies for static and dynamic osmo-response.</title>
        <authorList>
            <person name="Becker E.A."/>
            <person name="Seitzer P.M."/>
            <person name="Tritt A."/>
            <person name="Larsen D."/>
            <person name="Krusor M."/>
            <person name="Yao A.I."/>
            <person name="Wu D."/>
            <person name="Madern D."/>
            <person name="Eisen J.A."/>
            <person name="Darling A.E."/>
            <person name="Facciotti M.T."/>
        </authorList>
    </citation>
    <scope>NUCLEOTIDE SEQUENCE [LARGE SCALE GENOMIC DNA]</scope>
    <source>
        <strain evidence="2 3">JCM 14089</strain>
    </source>
</reference>
<dbReference type="PANTHER" id="PTHR32024:SF2">
    <property type="entry name" value="TRK SYSTEM POTASSIUM UPTAKE PROTEIN TRKG-RELATED"/>
    <property type="match status" value="1"/>
</dbReference>
<gene>
    <name evidence="2" type="ORF">C495_08240</name>
</gene>
<keyword evidence="1" id="KW-1133">Transmembrane helix</keyword>
<dbReference type="STRING" id="1230460.C495_08240"/>
<feature type="transmembrane region" description="Helical" evidence="1">
    <location>
        <begin position="40"/>
        <end position="59"/>
    </location>
</feature>
<organism evidence="2 3">
    <name type="scientific">Natronorubrum sulfidifaciens JCM 14089</name>
    <dbReference type="NCBI Taxonomy" id="1230460"/>
    <lineage>
        <taxon>Archaea</taxon>
        <taxon>Methanobacteriati</taxon>
        <taxon>Methanobacteriota</taxon>
        <taxon>Stenosarchaea group</taxon>
        <taxon>Halobacteria</taxon>
        <taxon>Halobacteriales</taxon>
        <taxon>Natrialbaceae</taxon>
        <taxon>Natronorubrum</taxon>
    </lineage>
</organism>
<evidence type="ECO:0000256" key="1">
    <source>
        <dbReference type="SAM" id="Phobius"/>
    </source>
</evidence>
<dbReference type="EMBL" id="AOHX01000036">
    <property type="protein sequence ID" value="ELY45246.1"/>
    <property type="molecule type" value="Genomic_DNA"/>
</dbReference>
<dbReference type="Proteomes" id="UP000011661">
    <property type="component" value="Unassembled WGS sequence"/>
</dbReference>
<dbReference type="AlphaFoldDB" id="L9W7K8"/>
<dbReference type="PANTHER" id="PTHR32024">
    <property type="entry name" value="TRK SYSTEM POTASSIUM UPTAKE PROTEIN TRKG-RELATED"/>
    <property type="match status" value="1"/>
</dbReference>
<proteinExistence type="predicted"/>
<sequence length="131" mass="13591">MTIRVDWRSSCSLAGTVLKWLAVPLAAPLFLAIFDGDDPFPFVAAIVATIVVGATLERLSDDRELQQREAFLMVAVTWLGVAVIGAVPFVVGGIGADQSSAFAVSVGGLVNAAFESMSGLTTTGATVMSGW</sequence>